<dbReference type="SUPFAM" id="SSF55008">
    <property type="entry name" value="HMA, heavy metal-associated domain"/>
    <property type="match status" value="1"/>
</dbReference>
<gene>
    <name evidence="2" type="ORF">KKP3000_001361</name>
</gene>
<dbReference type="Proteomes" id="UP001579974">
    <property type="component" value="Unassembled WGS sequence"/>
</dbReference>
<dbReference type="CDD" id="cd00371">
    <property type="entry name" value="HMA"/>
    <property type="match status" value="1"/>
</dbReference>
<name>A0ABV5A9H5_9BACL</name>
<sequence>MAISTLTLEGATCAMCANSVSNALHAVEGIRNLDVDLADKVTTITYDDDETSDSFIRDVVNRANCDSH</sequence>
<comment type="caution">
    <text evidence="2">The sequence shown here is derived from an EMBL/GenBank/DDBJ whole genome shotgun (WGS) entry which is preliminary data.</text>
</comment>
<proteinExistence type="predicted"/>
<evidence type="ECO:0000313" key="2">
    <source>
        <dbReference type="EMBL" id="MFB5188922.1"/>
    </source>
</evidence>
<organism evidence="2 3">
    <name type="scientific">Alicyclobacillus fastidiosus</name>
    <dbReference type="NCBI Taxonomy" id="392011"/>
    <lineage>
        <taxon>Bacteria</taxon>
        <taxon>Bacillati</taxon>
        <taxon>Bacillota</taxon>
        <taxon>Bacilli</taxon>
        <taxon>Bacillales</taxon>
        <taxon>Alicyclobacillaceae</taxon>
        <taxon>Alicyclobacillus</taxon>
    </lineage>
</organism>
<protein>
    <submittedName>
        <fullName evidence="2">Heavy-metal-associated domain-containing protein</fullName>
    </submittedName>
</protein>
<reference evidence="2 3" key="1">
    <citation type="journal article" date="2024" name="Int. J. Mol. Sci.">
        <title>Exploration of Alicyclobacillus spp. Genome in Search of Antibiotic Resistance.</title>
        <authorList>
            <person name="Bucka-Kolendo J."/>
            <person name="Kiousi D.E."/>
            <person name="Dekowska A."/>
            <person name="Mikolajczuk-Szczyrba A."/>
            <person name="Karadedos D.M."/>
            <person name="Michael P."/>
            <person name="Galanis A."/>
            <person name="Sokolowska B."/>
        </authorList>
    </citation>
    <scope>NUCLEOTIDE SEQUENCE [LARGE SCALE GENOMIC DNA]</scope>
    <source>
        <strain evidence="2 3">KKP 3000</strain>
    </source>
</reference>
<dbReference type="Pfam" id="PF00403">
    <property type="entry name" value="HMA"/>
    <property type="match status" value="1"/>
</dbReference>
<evidence type="ECO:0000259" key="1">
    <source>
        <dbReference type="PROSITE" id="PS50846"/>
    </source>
</evidence>
<evidence type="ECO:0000313" key="3">
    <source>
        <dbReference type="Proteomes" id="UP001579974"/>
    </source>
</evidence>
<feature type="domain" description="HMA" evidence="1">
    <location>
        <begin position="2"/>
        <end position="68"/>
    </location>
</feature>
<dbReference type="RefSeq" id="WP_275475748.1">
    <property type="nucleotide sequence ID" value="NZ_CP162940.1"/>
</dbReference>
<dbReference type="InterPro" id="IPR036163">
    <property type="entry name" value="HMA_dom_sf"/>
</dbReference>
<keyword evidence="3" id="KW-1185">Reference proteome</keyword>
<dbReference type="Gene3D" id="3.30.70.100">
    <property type="match status" value="1"/>
</dbReference>
<dbReference type="InterPro" id="IPR006121">
    <property type="entry name" value="HMA_dom"/>
</dbReference>
<accession>A0ABV5A9H5</accession>
<dbReference type="EMBL" id="JBDXSU010000001">
    <property type="protein sequence ID" value="MFB5188922.1"/>
    <property type="molecule type" value="Genomic_DNA"/>
</dbReference>
<dbReference type="PROSITE" id="PS50846">
    <property type="entry name" value="HMA_2"/>
    <property type="match status" value="1"/>
</dbReference>